<accession>A0A4R8ZUD2</accession>
<keyword evidence="1" id="KW-0175">Coiled coil</keyword>
<evidence type="ECO:0000313" key="4">
    <source>
        <dbReference type="Proteomes" id="UP000297447"/>
    </source>
</evidence>
<dbReference type="EMBL" id="SOHE01000075">
    <property type="protein sequence ID" value="TFD46215.1"/>
    <property type="molecule type" value="Genomic_DNA"/>
</dbReference>
<evidence type="ECO:0000256" key="1">
    <source>
        <dbReference type="SAM" id="Coils"/>
    </source>
</evidence>
<protein>
    <submittedName>
        <fullName evidence="3">NlpC/P60 family protein</fullName>
    </submittedName>
</protein>
<dbReference type="Proteomes" id="UP000297447">
    <property type="component" value="Unassembled WGS sequence"/>
</dbReference>
<feature type="non-terminal residue" evidence="3">
    <location>
        <position position="281"/>
    </location>
</feature>
<gene>
    <name evidence="3" type="ORF">E3T55_17475</name>
</gene>
<comment type="caution">
    <text evidence="3">The sequence shown here is derived from an EMBL/GenBank/DDBJ whole genome shotgun (WGS) entry which is preliminary data.</text>
</comment>
<feature type="signal peptide" evidence="2">
    <location>
        <begin position="1"/>
        <end position="32"/>
    </location>
</feature>
<feature type="chain" id="PRO_5020742728" evidence="2">
    <location>
        <begin position="33"/>
        <end position="281"/>
    </location>
</feature>
<name>A0A4R8ZUD2_9MICO</name>
<sequence>MRRSVRPITLFSAVAVGAVAASFGLTAPAAVADEDYPSWTDVEQAKLNEDTKQAEIENLTELLVGLQTTAADAATQSQIAAEAYRITQDDLDAAVLRESSLTGQAVAAQATADTSKLRAGLIAAHLAKTGAQSLSLNLFLNGNGADDLLGQLGTASKLSEQSARIYAEASQDANTASSLADQAAAAQAERERLTEQSATRFEEASAAAALTQAALETEQRKSQELYEQLALLKDTTAEAERSYQTGLDAAAAAEAFAAAQAAAAAIAAQATRQQTPAASAP</sequence>
<keyword evidence="2" id="KW-0732">Signal</keyword>
<feature type="coiled-coil region" evidence="1">
    <location>
        <begin position="176"/>
        <end position="235"/>
    </location>
</feature>
<reference evidence="3 4" key="1">
    <citation type="submission" date="2019-03" db="EMBL/GenBank/DDBJ databases">
        <title>Genomics of glacier-inhabiting Cryobacterium strains.</title>
        <authorList>
            <person name="Liu Q."/>
            <person name="Xin Y.-H."/>
        </authorList>
    </citation>
    <scope>NUCLEOTIDE SEQUENCE [LARGE SCALE GENOMIC DNA]</scope>
    <source>
        <strain evidence="3 4">Hh14</strain>
    </source>
</reference>
<evidence type="ECO:0000256" key="2">
    <source>
        <dbReference type="SAM" id="SignalP"/>
    </source>
</evidence>
<organism evidence="3 4">
    <name type="scientific">Cryobacterium frigoriphilum</name>
    <dbReference type="NCBI Taxonomy" id="1259150"/>
    <lineage>
        <taxon>Bacteria</taxon>
        <taxon>Bacillati</taxon>
        <taxon>Actinomycetota</taxon>
        <taxon>Actinomycetes</taxon>
        <taxon>Micrococcales</taxon>
        <taxon>Microbacteriaceae</taxon>
        <taxon>Cryobacterium</taxon>
    </lineage>
</organism>
<dbReference type="AlphaFoldDB" id="A0A4R8ZUD2"/>
<proteinExistence type="predicted"/>
<keyword evidence="4" id="KW-1185">Reference proteome</keyword>
<evidence type="ECO:0000313" key="3">
    <source>
        <dbReference type="EMBL" id="TFD46215.1"/>
    </source>
</evidence>